<dbReference type="Proteomes" id="UP000054481">
    <property type="component" value="Unassembled WGS sequence"/>
</dbReference>
<dbReference type="EMBL" id="KQ030572">
    <property type="protein sequence ID" value="KJZ71491.1"/>
    <property type="molecule type" value="Genomic_DNA"/>
</dbReference>
<protein>
    <submittedName>
        <fullName evidence="2">Uncharacterized protein</fullName>
    </submittedName>
</protein>
<evidence type="ECO:0000256" key="1">
    <source>
        <dbReference type="SAM" id="SignalP"/>
    </source>
</evidence>
<reference evidence="2 3" key="1">
    <citation type="journal article" date="2014" name="Genome Biol. Evol.">
        <title>Comparative genomics and transcriptomics analyses reveal divergent lifestyle features of nematode endoparasitic fungus Hirsutella minnesotensis.</title>
        <authorList>
            <person name="Lai Y."/>
            <person name="Liu K."/>
            <person name="Zhang X."/>
            <person name="Zhang X."/>
            <person name="Li K."/>
            <person name="Wang N."/>
            <person name="Shu C."/>
            <person name="Wu Y."/>
            <person name="Wang C."/>
            <person name="Bushley K.E."/>
            <person name="Xiang M."/>
            <person name="Liu X."/>
        </authorList>
    </citation>
    <scope>NUCLEOTIDE SEQUENCE [LARGE SCALE GENOMIC DNA]</scope>
    <source>
        <strain evidence="2 3">3608</strain>
    </source>
</reference>
<name>A0A0F7ZGU3_9HYPO</name>
<sequence length="316" mass="34856">MLLKSLTLVLLAARAYSAEEPYPAELHPAVQARLQEFSKGLQLRIASDKQPYQDTDSVAEVRCGAKIFSCYNVYFYNRNRLLEADNITFSARSYLDADLDTPYGKEDDRFPAKVSATKSTAVTDATTKGWKVSLKLSAGGAPGKGGEIGGEYGEQYTTSTTTTTQITHEAPCPAGNRCTIQTLTYHAMVKGKCRVEPIINCGGDQDACLGFRKTWTKPQVVGRLGTMVGERKQVYEWEEGPCNQWIDYSRRHCSQGHYKTEPCEVYAPILDASGKPRTSVVVTREKLAWGTENPASGNTAREVDQAALPELEFLTD</sequence>
<dbReference type="AlphaFoldDB" id="A0A0F7ZGU3"/>
<feature type="signal peptide" evidence="1">
    <location>
        <begin position="1"/>
        <end position="17"/>
    </location>
</feature>
<dbReference type="OrthoDB" id="4925962at2759"/>
<accession>A0A0F7ZGU3</accession>
<feature type="chain" id="PRO_5002525736" evidence="1">
    <location>
        <begin position="18"/>
        <end position="316"/>
    </location>
</feature>
<dbReference type="SUPFAM" id="SSF56973">
    <property type="entry name" value="Aerolisin/ETX pore-forming domain"/>
    <property type="match status" value="1"/>
</dbReference>
<dbReference type="Gene3D" id="2.170.15.10">
    <property type="entry name" value="Proaerolysin, chain A, domain 3"/>
    <property type="match status" value="1"/>
</dbReference>
<organism evidence="2 3">
    <name type="scientific">Hirsutella minnesotensis 3608</name>
    <dbReference type="NCBI Taxonomy" id="1043627"/>
    <lineage>
        <taxon>Eukaryota</taxon>
        <taxon>Fungi</taxon>
        <taxon>Dikarya</taxon>
        <taxon>Ascomycota</taxon>
        <taxon>Pezizomycotina</taxon>
        <taxon>Sordariomycetes</taxon>
        <taxon>Hypocreomycetidae</taxon>
        <taxon>Hypocreales</taxon>
        <taxon>Ophiocordycipitaceae</taxon>
        <taxon>Hirsutella</taxon>
    </lineage>
</organism>
<gene>
    <name evidence="2" type="ORF">HIM_09130</name>
</gene>
<evidence type="ECO:0000313" key="2">
    <source>
        <dbReference type="EMBL" id="KJZ71491.1"/>
    </source>
</evidence>
<keyword evidence="3" id="KW-1185">Reference proteome</keyword>
<keyword evidence="1" id="KW-0732">Signal</keyword>
<evidence type="ECO:0000313" key="3">
    <source>
        <dbReference type="Proteomes" id="UP000054481"/>
    </source>
</evidence>
<proteinExistence type="predicted"/>